<dbReference type="GO" id="GO:1901045">
    <property type="term" value="P:negative regulation of egg-laying behavior"/>
    <property type="evidence" value="ECO:0007669"/>
    <property type="project" value="EnsemblMetazoa"/>
</dbReference>
<evidence type="ECO:0000313" key="7">
    <source>
        <dbReference type="EnsemblMetazoa" id="CJA00771.1"/>
    </source>
</evidence>
<protein>
    <submittedName>
        <fullName evidence="7">G_PROTEIN_RECEP_F1_2 domain-containing protein</fullName>
    </submittedName>
</protein>
<evidence type="ECO:0000256" key="3">
    <source>
        <dbReference type="ARBA" id="ARBA00022989"/>
    </source>
</evidence>
<evidence type="ECO:0000256" key="1">
    <source>
        <dbReference type="ARBA" id="ARBA00004370"/>
    </source>
</evidence>
<dbReference type="AlphaFoldDB" id="A0A8R1DEZ3"/>
<dbReference type="Pfam" id="PF10324">
    <property type="entry name" value="7TM_GPCR_Srw"/>
    <property type="match status" value="1"/>
</dbReference>
<dbReference type="PROSITE" id="PS50262">
    <property type="entry name" value="G_PROTEIN_RECEP_F1_2"/>
    <property type="match status" value="1"/>
</dbReference>
<dbReference type="GO" id="GO:0005886">
    <property type="term" value="C:plasma membrane"/>
    <property type="evidence" value="ECO:0007669"/>
    <property type="project" value="TreeGrafter"/>
</dbReference>
<feature type="transmembrane region" description="Helical" evidence="5">
    <location>
        <begin position="288"/>
        <end position="314"/>
    </location>
</feature>
<dbReference type="InterPro" id="IPR017452">
    <property type="entry name" value="GPCR_Rhodpsn_7TM"/>
</dbReference>
<feature type="transmembrane region" description="Helical" evidence="5">
    <location>
        <begin position="118"/>
        <end position="142"/>
    </location>
</feature>
<organism evidence="7 8">
    <name type="scientific">Caenorhabditis japonica</name>
    <dbReference type="NCBI Taxonomy" id="281687"/>
    <lineage>
        <taxon>Eukaryota</taxon>
        <taxon>Metazoa</taxon>
        <taxon>Ecdysozoa</taxon>
        <taxon>Nematoda</taxon>
        <taxon>Chromadorea</taxon>
        <taxon>Rhabditida</taxon>
        <taxon>Rhabditina</taxon>
        <taxon>Rhabditomorpha</taxon>
        <taxon>Rhabditoidea</taxon>
        <taxon>Rhabditidae</taxon>
        <taxon>Peloderinae</taxon>
        <taxon>Caenorhabditis</taxon>
    </lineage>
</organism>
<feature type="transmembrane region" description="Helical" evidence="5">
    <location>
        <begin position="334"/>
        <end position="359"/>
    </location>
</feature>
<dbReference type="PRINTS" id="PR00237">
    <property type="entry name" value="GPCRRHODOPSN"/>
</dbReference>
<dbReference type="Proteomes" id="UP000005237">
    <property type="component" value="Unassembled WGS sequence"/>
</dbReference>
<feature type="transmembrane region" description="Helical" evidence="5">
    <location>
        <begin position="163"/>
        <end position="184"/>
    </location>
</feature>
<reference evidence="8" key="1">
    <citation type="submission" date="2010-08" db="EMBL/GenBank/DDBJ databases">
        <authorList>
            <consortium name="Caenorhabditis japonica Sequencing Consortium"/>
            <person name="Wilson R.K."/>
        </authorList>
    </citation>
    <scope>NUCLEOTIDE SEQUENCE [LARGE SCALE GENOMIC DNA]</scope>
    <source>
        <strain evidence="8">DF5081</strain>
    </source>
</reference>
<evidence type="ECO:0000256" key="4">
    <source>
        <dbReference type="ARBA" id="ARBA00023136"/>
    </source>
</evidence>
<feature type="transmembrane region" description="Helical" evidence="5">
    <location>
        <begin position="221"/>
        <end position="246"/>
    </location>
</feature>
<dbReference type="EnsemblMetazoa" id="CJA00771.1">
    <property type="protein sequence ID" value="CJA00771.1"/>
    <property type="gene ID" value="WBGene00119975"/>
</dbReference>
<keyword evidence="8" id="KW-1185">Reference proteome</keyword>
<accession>A0A8R1DEZ3</accession>
<dbReference type="InterPro" id="IPR053219">
    <property type="entry name" value="GPCR_Dmsr-1"/>
</dbReference>
<dbReference type="PANTHER" id="PTHR46273">
    <property type="entry name" value="MYOSUPPRESSIN RECEPTOR 1, ISOFORM B-RELATED"/>
    <property type="match status" value="1"/>
</dbReference>
<evidence type="ECO:0000313" key="8">
    <source>
        <dbReference type="Proteomes" id="UP000005237"/>
    </source>
</evidence>
<evidence type="ECO:0000256" key="5">
    <source>
        <dbReference type="SAM" id="Phobius"/>
    </source>
</evidence>
<sequence>MNLTGALARMEQNDTLSLPNDTLSCTYFECYIHLFAMYYDEIHIPLSISICLFGAASNVFNIIVLTRKRMRTPINILLTGLSMAQWLLATNYFLFLVLEYYRFQCTNILWSETFTWYRFFNVNLNTVFHTIAFTTTIVVAVFRYCALKFPIQANRFIYKCQPAIAANIIIWIIIPIISLPLFFISEVKIVSLDHVAYDLRCAMEGPLYDLSYQESPLLVSAVFWAFGIVFKLLPSLILTVLLIALIRSLKSVERRRKNWKRNQGAHICTNSERKAKRKLTTRPRTTRMLVIILMLCVMVELPMGILNLCVAIYGEEFGNRYYDPLGNLMEMLTLLYSSVSFVLYCSMSNDFLSTFRALFMPWSRKSSLRGPRGSWKHRQDDDVKSPRTCLINATAPSSYVGS</sequence>
<evidence type="ECO:0000256" key="2">
    <source>
        <dbReference type="ARBA" id="ARBA00022692"/>
    </source>
</evidence>
<evidence type="ECO:0000259" key="6">
    <source>
        <dbReference type="PROSITE" id="PS50262"/>
    </source>
</evidence>
<keyword evidence="2 5" id="KW-0812">Transmembrane</keyword>
<comment type="subcellular location">
    <subcellularLocation>
        <location evidence="1">Membrane</location>
    </subcellularLocation>
</comment>
<dbReference type="SUPFAM" id="SSF81321">
    <property type="entry name" value="Family A G protein-coupled receptor-like"/>
    <property type="match status" value="1"/>
</dbReference>
<feature type="domain" description="G-protein coupled receptors family 1 profile" evidence="6">
    <location>
        <begin position="57"/>
        <end position="344"/>
    </location>
</feature>
<dbReference type="InterPro" id="IPR019427">
    <property type="entry name" value="7TM_GPCR_serpentine_rcpt_Srw"/>
</dbReference>
<reference evidence="7" key="2">
    <citation type="submission" date="2022-06" db="UniProtKB">
        <authorList>
            <consortium name="EnsemblMetazoa"/>
        </authorList>
    </citation>
    <scope>IDENTIFICATION</scope>
    <source>
        <strain evidence="7">DF5081</strain>
    </source>
</reference>
<keyword evidence="3 5" id="KW-1133">Transmembrane helix</keyword>
<keyword evidence="4 5" id="KW-0472">Membrane</keyword>
<feature type="transmembrane region" description="Helical" evidence="5">
    <location>
        <begin position="76"/>
        <end position="98"/>
    </location>
</feature>
<feature type="transmembrane region" description="Helical" evidence="5">
    <location>
        <begin position="42"/>
        <end position="64"/>
    </location>
</feature>
<dbReference type="PANTHER" id="PTHR46273:SF7">
    <property type="entry name" value="G PROTEIN-COUPLED RECEPTOR EGL-6 ISOFORM B"/>
    <property type="match status" value="1"/>
</dbReference>
<dbReference type="Gene3D" id="1.20.1070.10">
    <property type="entry name" value="Rhodopsin 7-helix transmembrane proteins"/>
    <property type="match status" value="1"/>
</dbReference>
<name>A0A8R1DEZ3_CAEJA</name>
<dbReference type="GO" id="GO:0008528">
    <property type="term" value="F:G protein-coupled peptide receptor activity"/>
    <property type="evidence" value="ECO:0007669"/>
    <property type="project" value="InterPro"/>
</dbReference>
<proteinExistence type="predicted"/>
<dbReference type="InterPro" id="IPR000276">
    <property type="entry name" value="GPCR_Rhodpsn"/>
</dbReference>
<dbReference type="CDD" id="cd14978">
    <property type="entry name" value="7tmA_FMRFamide_R-like"/>
    <property type="match status" value="1"/>
</dbReference>